<dbReference type="EMBL" id="JANPWB010000016">
    <property type="protein sequence ID" value="KAJ1081179.1"/>
    <property type="molecule type" value="Genomic_DNA"/>
</dbReference>
<accession>A0AAV7KSG9</accession>
<evidence type="ECO:0000256" key="5">
    <source>
        <dbReference type="ARBA" id="ARBA00022664"/>
    </source>
</evidence>
<comment type="caution">
    <text evidence="17">The sequence shown here is derived from an EMBL/GenBank/DDBJ whole genome shotgun (WGS) entry which is preliminary data.</text>
</comment>
<dbReference type="PRINTS" id="PR01738">
    <property type="entry name" value="RNABINDINGM8"/>
</dbReference>
<dbReference type="SUPFAM" id="SSF54928">
    <property type="entry name" value="RNA-binding domain, RBD"/>
    <property type="match status" value="1"/>
</dbReference>
<dbReference type="GO" id="GO:0005681">
    <property type="term" value="C:spliceosomal complex"/>
    <property type="evidence" value="ECO:0007669"/>
    <property type="project" value="UniProtKB-KW"/>
</dbReference>
<dbReference type="InterPro" id="IPR035979">
    <property type="entry name" value="RBD_domain_sf"/>
</dbReference>
<comment type="subcellular location">
    <subcellularLocation>
        <location evidence="1 14">Nucleus speckle</location>
    </subcellularLocation>
    <subcellularLocation>
        <location evidence="14">Nucleus</location>
    </subcellularLocation>
    <subcellularLocation>
        <location evidence="14">Cytoplasm</location>
    </subcellularLocation>
</comment>
<comment type="subunit">
    <text evidence="14">Heterodimer with MAGOH. Part of the mRNA splicing-dependent exon junction complex (EJC) complex; the core complex contains CASC3, EIF4A3, MAGOH and RBM8A.</text>
</comment>
<evidence type="ECO:0000256" key="4">
    <source>
        <dbReference type="ARBA" id="ARBA00022490"/>
    </source>
</evidence>
<dbReference type="GO" id="GO:0016607">
    <property type="term" value="C:nuclear speck"/>
    <property type="evidence" value="ECO:0007669"/>
    <property type="project" value="UniProtKB-SubCell"/>
</dbReference>
<dbReference type="CDD" id="cd12324">
    <property type="entry name" value="RRM_RBM8"/>
    <property type="match status" value="1"/>
</dbReference>
<keyword evidence="11 14" id="KW-0539">Nucleus</keyword>
<evidence type="ECO:0000259" key="16">
    <source>
        <dbReference type="PROSITE" id="PS50102"/>
    </source>
</evidence>
<evidence type="ECO:0000313" key="18">
    <source>
        <dbReference type="Proteomes" id="UP001066276"/>
    </source>
</evidence>
<dbReference type="GO" id="GO:0005737">
    <property type="term" value="C:cytoplasm"/>
    <property type="evidence" value="ECO:0007669"/>
    <property type="project" value="UniProtKB-SubCell"/>
</dbReference>
<sequence>MLVMFTDDVYKRDVLNFTESIHKLKEKAKKRKGRGFGSEEGSRARVREDYDSVEQDGDEPGPQRSVEGWILFITGVHEEATEEDVHDKFAEFGEIKNIHLNLDRRTGYLKGYALVEYETYKEALAAMEGLNGQDLMGQPINVDWGFVRGPPKGKRRKQFVSLAAMIFGNAAAHSSPDFANINIMTRDRQQGLVLRKWLEFF</sequence>
<protein>
    <recommendedName>
        <fullName evidence="14">RNA-binding protein 8A</fullName>
    </recommendedName>
</protein>
<keyword evidence="4 14" id="KW-0963">Cytoplasm</keyword>
<keyword evidence="10 14" id="KW-0508">mRNA splicing</keyword>
<evidence type="ECO:0000256" key="1">
    <source>
        <dbReference type="ARBA" id="ARBA00004324"/>
    </source>
</evidence>
<keyword evidence="9" id="KW-0866">Nonsense-mediated mRNA decay</keyword>
<evidence type="ECO:0000256" key="11">
    <source>
        <dbReference type="ARBA" id="ARBA00023242"/>
    </source>
</evidence>
<evidence type="ECO:0000256" key="13">
    <source>
        <dbReference type="PROSITE-ProRule" id="PRU00176"/>
    </source>
</evidence>
<dbReference type="GO" id="GO:0003729">
    <property type="term" value="F:mRNA binding"/>
    <property type="evidence" value="ECO:0007669"/>
    <property type="project" value="InterPro"/>
</dbReference>
<dbReference type="PROSITE" id="PS50102">
    <property type="entry name" value="RRM"/>
    <property type="match status" value="1"/>
</dbReference>
<comment type="function">
    <text evidence="14">Core component of the splicing-dependent multiprotein exon junction complex (EJC) deposited at splice junctions on mRNAs.</text>
</comment>
<dbReference type="SMART" id="SM00360">
    <property type="entry name" value="RRM"/>
    <property type="match status" value="1"/>
</dbReference>
<dbReference type="GO" id="GO:0000184">
    <property type="term" value="P:nuclear-transcribed mRNA catabolic process, nonsense-mediated decay"/>
    <property type="evidence" value="ECO:0007669"/>
    <property type="project" value="UniProtKB-KW"/>
</dbReference>
<organism evidence="17 18">
    <name type="scientific">Pleurodeles waltl</name>
    <name type="common">Iberian ribbed newt</name>
    <dbReference type="NCBI Taxonomy" id="8319"/>
    <lineage>
        <taxon>Eukaryota</taxon>
        <taxon>Metazoa</taxon>
        <taxon>Chordata</taxon>
        <taxon>Craniata</taxon>
        <taxon>Vertebrata</taxon>
        <taxon>Euteleostomi</taxon>
        <taxon>Amphibia</taxon>
        <taxon>Batrachia</taxon>
        <taxon>Caudata</taxon>
        <taxon>Salamandroidea</taxon>
        <taxon>Salamandridae</taxon>
        <taxon>Pleurodelinae</taxon>
        <taxon>Pleurodeles</taxon>
    </lineage>
</organism>
<dbReference type="Gene3D" id="3.30.70.330">
    <property type="match status" value="1"/>
</dbReference>
<dbReference type="FunFam" id="3.30.70.330:FF:000157">
    <property type="entry name" value="RNA-binding protein 8A"/>
    <property type="match status" value="1"/>
</dbReference>
<keyword evidence="3 14" id="KW-0813">Transport</keyword>
<evidence type="ECO:0000313" key="17">
    <source>
        <dbReference type="EMBL" id="KAJ1081179.1"/>
    </source>
</evidence>
<feature type="domain" description="RRM" evidence="16">
    <location>
        <begin position="69"/>
        <end position="147"/>
    </location>
</feature>
<evidence type="ECO:0000256" key="9">
    <source>
        <dbReference type="ARBA" id="ARBA00023161"/>
    </source>
</evidence>
<evidence type="ECO:0000256" key="6">
    <source>
        <dbReference type="ARBA" id="ARBA00022728"/>
    </source>
</evidence>
<dbReference type="GO" id="GO:0051028">
    <property type="term" value="P:mRNA transport"/>
    <property type="evidence" value="ECO:0007669"/>
    <property type="project" value="UniProtKB-KW"/>
</dbReference>
<dbReference type="AlphaFoldDB" id="A0AAV7KSG9"/>
<reference evidence="17" key="1">
    <citation type="journal article" date="2022" name="bioRxiv">
        <title>Sequencing and chromosome-scale assembly of the giantPleurodeles waltlgenome.</title>
        <authorList>
            <person name="Brown T."/>
            <person name="Elewa A."/>
            <person name="Iarovenko S."/>
            <person name="Subramanian E."/>
            <person name="Araus A.J."/>
            <person name="Petzold A."/>
            <person name="Susuki M."/>
            <person name="Suzuki K.-i.T."/>
            <person name="Hayashi T."/>
            <person name="Toyoda A."/>
            <person name="Oliveira C."/>
            <person name="Osipova E."/>
            <person name="Leigh N.D."/>
            <person name="Simon A."/>
            <person name="Yun M.H."/>
        </authorList>
    </citation>
    <scope>NUCLEOTIDE SEQUENCE</scope>
    <source>
        <strain evidence="17">20211129_DDA</strain>
        <tissue evidence="17">Liver</tissue>
    </source>
</reference>
<name>A0AAV7KSG9_PLEWA</name>
<evidence type="ECO:0000256" key="2">
    <source>
        <dbReference type="ARBA" id="ARBA00007987"/>
    </source>
</evidence>
<dbReference type="PANTHER" id="PTHR45894">
    <property type="entry name" value="RNA-BINDING PROTEIN 8A"/>
    <property type="match status" value="1"/>
</dbReference>
<dbReference type="InterPro" id="IPR008111">
    <property type="entry name" value="RNA-bd_8"/>
</dbReference>
<dbReference type="InterPro" id="IPR033744">
    <property type="entry name" value="RRM_RBM8"/>
</dbReference>
<dbReference type="Proteomes" id="UP001066276">
    <property type="component" value="Chromosome 12"/>
</dbReference>
<feature type="region of interest" description="Disordered" evidence="15">
    <location>
        <begin position="26"/>
        <end position="64"/>
    </location>
</feature>
<dbReference type="InterPro" id="IPR000504">
    <property type="entry name" value="RRM_dom"/>
</dbReference>
<comment type="similarity">
    <text evidence="2 14">Belongs to the RBM8A family.</text>
</comment>
<keyword evidence="7 14" id="KW-0509">mRNA transport</keyword>
<evidence type="ECO:0000256" key="8">
    <source>
        <dbReference type="ARBA" id="ARBA00022884"/>
    </source>
</evidence>
<evidence type="ECO:0000256" key="14">
    <source>
        <dbReference type="RuleBase" id="RU361239"/>
    </source>
</evidence>
<evidence type="ECO:0000256" key="3">
    <source>
        <dbReference type="ARBA" id="ARBA00022448"/>
    </source>
</evidence>
<feature type="compositionally biased region" description="Basic and acidic residues" evidence="15">
    <location>
        <begin position="40"/>
        <end position="50"/>
    </location>
</feature>
<proteinExistence type="inferred from homology"/>
<dbReference type="Pfam" id="PF00076">
    <property type="entry name" value="RRM_1"/>
    <property type="match status" value="1"/>
</dbReference>
<dbReference type="GO" id="GO:0006397">
    <property type="term" value="P:mRNA processing"/>
    <property type="evidence" value="ECO:0007669"/>
    <property type="project" value="UniProtKB-KW"/>
</dbReference>
<gene>
    <name evidence="17" type="ORF">NDU88_001362</name>
</gene>
<keyword evidence="8 13" id="KW-0694">RNA-binding</keyword>
<keyword evidence="18" id="KW-1185">Reference proteome</keyword>
<evidence type="ECO:0000256" key="15">
    <source>
        <dbReference type="SAM" id="MobiDB-lite"/>
    </source>
</evidence>
<comment type="subunit">
    <text evidence="12">Part of the mRNA splicing-dependent exon junction complex (EJC) complex; the core complex contains casc3, eif4a3, magoh, and rbm8a. Identified in the spliceosome C complex. Associates with polysomes.</text>
</comment>
<evidence type="ECO:0000256" key="12">
    <source>
        <dbReference type="ARBA" id="ARBA00064939"/>
    </source>
</evidence>
<keyword evidence="5 14" id="KW-0507">mRNA processing</keyword>
<keyword evidence="6" id="KW-0747">Spliceosome</keyword>
<evidence type="ECO:0000256" key="10">
    <source>
        <dbReference type="ARBA" id="ARBA00023187"/>
    </source>
</evidence>
<evidence type="ECO:0000256" key="7">
    <source>
        <dbReference type="ARBA" id="ARBA00022816"/>
    </source>
</evidence>
<dbReference type="GO" id="GO:0008380">
    <property type="term" value="P:RNA splicing"/>
    <property type="evidence" value="ECO:0007669"/>
    <property type="project" value="UniProtKB-KW"/>
</dbReference>
<dbReference type="InterPro" id="IPR012677">
    <property type="entry name" value="Nucleotide-bd_a/b_plait_sf"/>
</dbReference>